<evidence type="ECO:0000313" key="2">
    <source>
        <dbReference type="Proteomes" id="UP000034793"/>
    </source>
</evidence>
<reference evidence="1 2" key="1">
    <citation type="journal article" date="2015" name="Nature">
        <title>rRNA introns, odd ribosomes, and small enigmatic genomes across a large radiation of phyla.</title>
        <authorList>
            <person name="Brown C.T."/>
            <person name="Hug L.A."/>
            <person name="Thomas B.C."/>
            <person name="Sharon I."/>
            <person name="Castelle C.J."/>
            <person name="Singh A."/>
            <person name="Wilkins M.J."/>
            <person name="Williams K.H."/>
            <person name="Banfield J.F."/>
        </authorList>
    </citation>
    <scope>NUCLEOTIDE SEQUENCE [LARGE SCALE GENOMIC DNA]</scope>
</reference>
<gene>
    <name evidence="1" type="ORF">UT61_C0034G0003</name>
</gene>
<dbReference type="AlphaFoldDB" id="A0A0G0S3M0"/>
<organism evidence="1 2">
    <name type="scientific">Candidatus Woesebacteria bacterium GW2011_GWA1_39_8</name>
    <dbReference type="NCBI Taxonomy" id="1618552"/>
    <lineage>
        <taxon>Bacteria</taxon>
        <taxon>Candidatus Woeseibacteriota</taxon>
    </lineage>
</organism>
<dbReference type="Proteomes" id="UP000034793">
    <property type="component" value="Unassembled WGS sequence"/>
</dbReference>
<evidence type="ECO:0000313" key="1">
    <source>
        <dbReference type="EMBL" id="KKR29240.1"/>
    </source>
</evidence>
<name>A0A0G0S3M0_9BACT</name>
<dbReference type="EMBL" id="LBXL01000034">
    <property type="protein sequence ID" value="KKR29240.1"/>
    <property type="molecule type" value="Genomic_DNA"/>
</dbReference>
<comment type="caution">
    <text evidence="1">The sequence shown here is derived from an EMBL/GenBank/DDBJ whole genome shotgun (WGS) entry which is preliminary data.</text>
</comment>
<proteinExistence type="predicted"/>
<protein>
    <submittedName>
        <fullName evidence="1">Uncharacterized protein</fullName>
    </submittedName>
</protein>
<sequence length="90" mass="9814">MGKNRQKPIEVSLEEQKWIAQQTLAQEPKSVLDDKLGELSPRPAKADFAQGATAARVAEGLEAAEDMVDANEAARRAFLQQHGTLIARSD</sequence>
<accession>A0A0G0S3M0</accession>